<dbReference type="Proteomes" id="UP001324380">
    <property type="component" value="Chromosome"/>
</dbReference>
<protein>
    <submittedName>
        <fullName evidence="1">AAA family ATPase</fullName>
    </submittedName>
</protein>
<evidence type="ECO:0000313" key="2">
    <source>
        <dbReference type="Proteomes" id="UP001324380"/>
    </source>
</evidence>
<dbReference type="RefSeq" id="WP_321561011.1">
    <property type="nucleotide sequence ID" value="NZ_CP139558.1"/>
</dbReference>
<proteinExistence type="predicted"/>
<name>A0ABZ0TF90_9SPHI</name>
<dbReference type="Pfam" id="PF13479">
    <property type="entry name" value="AAA_24"/>
    <property type="match status" value="1"/>
</dbReference>
<sequence length="280" mass="31102">MELKKATRSKVKLRLNISAPSGAGKTYSALRMAKGLCGSWEKIAVVDTENESASLYSNLGDFNTIGLTAPYTPEKYIEAIEICEKAGIEVIILDSTSHEWSCILEENELLAQAKFRGNTWSAWSVTTPRHDRFVNKVLQSTAHIITCTRSKMETVMGDDKKVKKVGMKDQQREGWEYELTVSLNIDRDTHLAIPSKDRTNLFEGQNPFLITEETGEAIKNWCEDGAVQKSASEKLKEATSITELANVYKSLPVAEQKACMKLKDELKAKLSPPVSDPVAA</sequence>
<keyword evidence="2" id="KW-1185">Reference proteome</keyword>
<dbReference type="SUPFAM" id="SSF52540">
    <property type="entry name" value="P-loop containing nucleoside triphosphate hydrolases"/>
    <property type="match status" value="1"/>
</dbReference>
<organism evidence="1 2">
    <name type="scientific">Mucilaginibacter sabulilitoris</name>
    <dbReference type="NCBI Taxonomy" id="1173583"/>
    <lineage>
        <taxon>Bacteria</taxon>
        <taxon>Pseudomonadati</taxon>
        <taxon>Bacteroidota</taxon>
        <taxon>Sphingobacteriia</taxon>
        <taxon>Sphingobacteriales</taxon>
        <taxon>Sphingobacteriaceae</taxon>
        <taxon>Mucilaginibacter</taxon>
    </lineage>
</organism>
<dbReference type="EMBL" id="CP139558">
    <property type="protein sequence ID" value="WPU91845.1"/>
    <property type="molecule type" value="Genomic_DNA"/>
</dbReference>
<gene>
    <name evidence="1" type="ORF">SNE25_21235</name>
</gene>
<dbReference type="InterPro" id="IPR027417">
    <property type="entry name" value="P-loop_NTPase"/>
</dbReference>
<reference evidence="1 2" key="1">
    <citation type="submission" date="2023-11" db="EMBL/GenBank/DDBJ databases">
        <title>Analysis of the Genomes of Mucilaginibacter gossypii cycad 4 and M. sabulilitoris SNA2: microbes with the potential for plant growth promotion.</title>
        <authorList>
            <person name="Hirsch A.M."/>
            <person name="Humm E."/>
            <person name="Rubbi M."/>
            <person name="Del Vecchio G."/>
            <person name="Ha S.M."/>
            <person name="Pellegrini M."/>
            <person name="Gunsalus R.P."/>
        </authorList>
    </citation>
    <scope>NUCLEOTIDE SEQUENCE [LARGE SCALE GENOMIC DNA]</scope>
    <source>
        <strain evidence="1 2">SNA2</strain>
    </source>
</reference>
<evidence type="ECO:0000313" key="1">
    <source>
        <dbReference type="EMBL" id="WPU91845.1"/>
    </source>
</evidence>
<dbReference type="Gene3D" id="3.40.50.300">
    <property type="entry name" value="P-loop containing nucleotide triphosphate hydrolases"/>
    <property type="match status" value="1"/>
</dbReference>
<accession>A0ABZ0TF90</accession>